<sequence>MRVQCTASYCLHQPCLHSAYFYKSSSGMFIIHYAGCVNIDKRSLQRRRLDPRPYTGQPSYYNENKLPGSYYVYHKTCVNIMGIQWHATREIRTTFTKYGSFLVNDNVFLV</sequence>
<name>A0A8D9DU54_9HEMI</name>
<organism evidence="1">
    <name type="scientific">Cacopsylla melanoneura</name>
    <dbReference type="NCBI Taxonomy" id="428564"/>
    <lineage>
        <taxon>Eukaryota</taxon>
        <taxon>Metazoa</taxon>
        <taxon>Ecdysozoa</taxon>
        <taxon>Arthropoda</taxon>
        <taxon>Hexapoda</taxon>
        <taxon>Insecta</taxon>
        <taxon>Pterygota</taxon>
        <taxon>Neoptera</taxon>
        <taxon>Paraneoptera</taxon>
        <taxon>Hemiptera</taxon>
        <taxon>Sternorrhyncha</taxon>
        <taxon>Psylloidea</taxon>
        <taxon>Psyllidae</taxon>
        <taxon>Psyllinae</taxon>
        <taxon>Cacopsylla</taxon>
    </lineage>
</organism>
<accession>A0A8D9DU54</accession>
<proteinExistence type="predicted"/>
<dbReference type="EMBL" id="HBUF01375308">
    <property type="protein sequence ID" value="CAG6728054.1"/>
    <property type="molecule type" value="Transcribed_RNA"/>
</dbReference>
<reference evidence="1" key="1">
    <citation type="submission" date="2021-05" db="EMBL/GenBank/DDBJ databases">
        <authorList>
            <person name="Alioto T."/>
            <person name="Alioto T."/>
            <person name="Gomez Garrido J."/>
        </authorList>
    </citation>
    <scope>NUCLEOTIDE SEQUENCE</scope>
</reference>
<evidence type="ECO:0000313" key="1">
    <source>
        <dbReference type="EMBL" id="CAG6728054.1"/>
    </source>
</evidence>
<dbReference type="AlphaFoldDB" id="A0A8D9DU54"/>
<protein>
    <submittedName>
        <fullName evidence="1">Uncharacterized protein</fullName>
    </submittedName>
</protein>